<dbReference type="CDD" id="cd00067">
    <property type="entry name" value="GAL4"/>
    <property type="match status" value="1"/>
</dbReference>
<dbReference type="InterPro" id="IPR050613">
    <property type="entry name" value="Sec_Metabolite_Reg"/>
</dbReference>
<feature type="domain" description="Zn(2)-C6 fungal-type" evidence="5">
    <location>
        <begin position="42"/>
        <end position="70"/>
    </location>
</feature>
<dbReference type="GO" id="GO:0000981">
    <property type="term" value="F:DNA-binding transcription factor activity, RNA polymerase II-specific"/>
    <property type="evidence" value="ECO:0007669"/>
    <property type="project" value="InterPro"/>
</dbReference>
<dbReference type="CDD" id="cd12148">
    <property type="entry name" value="fungal_TF_MHR"/>
    <property type="match status" value="1"/>
</dbReference>
<reference evidence="6" key="2">
    <citation type="submission" date="2023-05" db="EMBL/GenBank/DDBJ databases">
        <authorList>
            <consortium name="Lawrence Berkeley National Laboratory"/>
            <person name="Steindorff A."/>
            <person name="Hensen N."/>
            <person name="Bonometti L."/>
            <person name="Westerberg I."/>
            <person name="Brannstrom I.O."/>
            <person name="Guillou S."/>
            <person name="Cros-Aarteil S."/>
            <person name="Calhoun S."/>
            <person name="Haridas S."/>
            <person name="Kuo A."/>
            <person name="Mondo S."/>
            <person name="Pangilinan J."/>
            <person name="Riley R."/>
            <person name="Labutti K."/>
            <person name="Andreopoulos B."/>
            <person name="Lipzen A."/>
            <person name="Chen C."/>
            <person name="Yanf M."/>
            <person name="Daum C."/>
            <person name="Ng V."/>
            <person name="Clum A."/>
            <person name="Ohm R."/>
            <person name="Martin F."/>
            <person name="Silar P."/>
            <person name="Natvig D."/>
            <person name="Lalanne C."/>
            <person name="Gautier V."/>
            <person name="Ament-Velasquez S.L."/>
            <person name="Kruys A."/>
            <person name="Hutchinson M.I."/>
            <person name="Powell A.J."/>
            <person name="Barry K."/>
            <person name="Miller A.N."/>
            <person name="Grigoriev I.V."/>
            <person name="Debuchy R."/>
            <person name="Gladieux P."/>
            <person name="Thoren M.H."/>
            <person name="Johannesson H."/>
        </authorList>
    </citation>
    <scope>NUCLEOTIDE SEQUENCE</scope>
    <source>
        <strain evidence="6">CBS 103.79</strain>
    </source>
</reference>
<accession>A0AAN6RSC5</accession>
<reference evidence="6" key="1">
    <citation type="journal article" date="2023" name="Mol. Phylogenet. Evol.">
        <title>Genome-scale phylogeny and comparative genomics of the fungal order Sordariales.</title>
        <authorList>
            <person name="Hensen N."/>
            <person name="Bonometti L."/>
            <person name="Westerberg I."/>
            <person name="Brannstrom I.O."/>
            <person name="Guillou S."/>
            <person name="Cros-Aarteil S."/>
            <person name="Calhoun S."/>
            <person name="Haridas S."/>
            <person name="Kuo A."/>
            <person name="Mondo S."/>
            <person name="Pangilinan J."/>
            <person name="Riley R."/>
            <person name="LaButti K."/>
            <person name="Andreopoulos B."/>
            <person name="Lipzen A."/>
            <person name="Chen C."/>
            <person name="Yan M."/>
            <person name="Daum C."/>
            <person name="Ng V."/>
            <person name="Clum A."/>
            <person name="Steindorff A."/>
            <person name="Ohm R.A."/>
            <person name="Martin F."/>
            <person name="Silar P."/>
            <person name="Natvig D.O."/>
            <person name="Lalanne C."/>
            <person name="Gautier V."/>
            <person name="Ament-Velasquez S.L."/>
            <person name="Kruys A."/>
            <person name="Hutchinson M.I."/>
            <person name="Powell A.J."/>
            <person name="Barry K."/>
            <person name="Miller A.N."/>
            <person name="Grigoriev I.V."/>
            <person name="Debuchy R."/>
            <person name="Gladieux P."/>
            <person name="Hiltunen Thoren M."/>
            <person name="Johannesson H."/>
        </authorList>
    </citation>
    <scope>NUCLEOTIDE SEQUENCE</scope>
    <source>
        <strain evidence="6">CBS 103.79</strain>
    </source>
</reference>
<protein>
    <submittedName>
        <fullName evidence="6">Activator of stress genes 1</fullName>
    </submittedName>
</protein>
<feature type="region of interest" description="Disordered" evidence="4">
    <location>
        <begin position="1"/>
        <end position="22"/>
    </location>
</feature>
<evidence type="ECO:0000256" key="3">
    <source>
        <dbReference type="ARBA" id="ARBA00023242"/>
    </source>
</evidence>
<proteinExistence type="predicted"/>
<dbReference type="GO" id="GO:0006351">
    <property type="term" value="P:DNA-templated transcription"/>
    <property type="evidence" value="ECO:0007669"/>
    <property type="project" value="InterPro"/>
</dbReference>
<dbReference type="PROSITE" id="PS50048">
    <property type="entry name" value="ZN2_CY6_FUNGAL_2"/>
    <property type="match status" value="1"/>
</dbReference>
<evidence type="ECO:0000256" key="1">
    <source>
        <dbReference type="ARBA" id="ARBA00004123"/>
    </source>
</evidence>
<dbReference type="GO" id="GO:0005634">
    <property type="term" value="C:nucleus"/>
    <property type="evidence" value="ECO:0007669"/>
    <property type="project" value="UniProtKB-SubCell"/>
</dbReference>
<dbReference type="Pfam" id="PF00172">
    <property type="entry name" value="Zn_clus"/>
    <property type="match status" value="1"/>
</dbReference>
<dbReference type="Gene3D" id="4.10.240.10">
    <property type="entry name" value="Zn(2)-C6 fungal-type DNA-binding domain"/>
    <property type="match status" value="1"/>
</dbReference>
<comment type="caution">
    <text evidence="6">The sequence shown here is derived from an EMBL/GenBank/DDBJ whole genome shotgun (WGS) entry which is preliminary data.</text>
</comment>
<evidence type="ECO:0000256" key="2">
    <source>
        <dbReference type="ARBA" id="ARBA00022723"/>
    </source>
</evidence>
<dbReference type="PANTHER" id="PTHR31001">
    <property type="entry name" value="UNCHARACTERIZED TRANSCRIPTIONAL REGULATORY PROTEIN"/>
    <property type="match status" value="1"/>
</dbReference>
<evidence type="ECO:0000256" key="4">
    <source>
        <dbReference type="SAM" id="MobiDB-lite"/>
    </source>
</evidence>
<dbReference type="GO" id="GO:0003677">
    <property type="term" value="F:DNA binding"/>
    <property type="evidence" value="ECO:0007669"/>
    <property type="project" value="InterPro"/>
</dbReference>
<dbReference type="InterPro" id="IPR007219">
    <property type="entry name" value="XnlR_reg_dom"/>
</dbReference>
<keyword evidence="7" id="KW-1185">Reference proteome</keyword>
<keyword evidence="3" id="KW-0539">Nucleus</keyword>
<evidence type="ECO:0000259" key="5">
    <source>
        <dbReference type="PROSITE" id="PS50048"/>
    </source>
</evidence>
<dbReference type="SUPFAM" id="SSF57701">
    <property type="entry name" value="Zn2/Cys6 DNA-binding domain"/>
    <property type="match status" value="1"/>
</dbReference>
<keyword evidence="2" id="KW-0479">Metal-binding</keyword>
<dbReference type="SMART" id="SM00906">
    <property type="entry name" value="Fungal_trans"/>
    <property type="match status" value="1"/>
</dbReference>
<dbReference type="SMART" id="SM00066">
    <property type="entry name" value="GAL4"/>
    <property type="match status" value="1"/>
</dbReference>
<sequence length="722" mass="81185">MSATPPPAAASTPGSHASASAPPSAAASVSAFMTSRAPRILACVLCQHRKIKCDRTFPCANCIKANVKCVPSTPAPARKRKRPNQDLQERLARCEALLKEYAAEKPDPLSSPRPSHSGASEDLRWQPAGRIVKEDGTVRFVDSPMLGVIYDEVRAMRMMTMADDESEDGSPESMSMTTPDENSELLLGGETPHLRIEDLWPEPAHMLYLWQIYLDRVNPLTKIIHVPSLQPWVAKAAKSESLPKNVEALLFGVFLMAVVAQTPEECQERLGCSRETALQRYSTGVRSSLARRNFLKFHDLTTLQALVIYLISLQGRYDRHAVWILNGVAIRIAQKMGLHRDGESLGLPPFECEMRRRLWWQIILLDSKYAIFSGLSHTLLPTNCDTGPPRNINDADLFPSATEPIQDRDGPTEMIFCLLTAKFAKFLVDTPGFEGVIMPPVEDEESGENTGPTEEQLAEYRRGVSVLREELVEILDKYSDPRAGPVHVMALTMREHLIERLRELGTPPKELPEWGTEVKTSEDHTFKMAVCAFEHNEADHISTKDKGFSWFSLLHFQLDIFMYMAGQLCRRTEGNLVERAWHQLSVVYSYHPELFDSTNRNYAALAVFVLKAWKKREQYLISRTGQLPDVPFYVWELRRCMPGLDEQEAVEPTPPNIWFPPDFIDIDVPDAAAVDASLALDNLLGFLEVQEPQWMNPAGGAGNAQMINPLFPFDMRLPSQHQ</sequence>
<organism evidence="6 7">
    <name type="scientific">Staphylotrichum tortipilum</name>
    <dbReference type="NCBI Taxonomy" id="2831512"/>
    <lineage>
        <taxon>Eukaryota</taxon>
        <taxon>Fungi</taxon>
        <taxon>Dikarya</taxon>
        <taxon>Ascomycota</taxon>
        <taxon>Pezizomycotina</taxon>
        <taxon>Sordariomycetes</taxon>
        <taxon>Sordariomycetidae</taxon>
        <taxon>Sordariales</taxon>
        <taxon>Chaetomiaceae</taxon>
        <taxon>Staphylotrichum</taxon>
    </lineage>
</organism>
<dbReference type="Proteomes" id="UP001303889">
    <property type="component" value="Unassembled WGS sequence"/>
</dbReference>
<dbReference type="AlphaFoldDB" id="A0AAN6RSC5"/>
<evidence type="ECO:0000313" key="6">
    <source>
        <dbReference type="EMBL" id="KAK3901205.1"/>
    </source>
</evidence>
<name>A0AAN6RSC5_9PEZI</name>
<gene>
    <name evidence="6" type="ORF">C8A05DRAFT_16576</name>
</gene>
<feature type="region of interest" description="Disordered" evidence="4">
    <location>
        <begin position="102"/>
        <end position="122"/>
    </location>
</feature>
<dbReference type="InterPro" id="IPR001138">
    <property type="entry name" value="Zn2Cys6_DnaBD"/>
</dbReference>
<feature type="compositionally biased region" description="Low complexity" evidence="4">
    <location>
        <begin position="9"/>
        <end position="22"/>
    </location>
</feature>
<evidence type="ECO:0000313" key="7">
    <source>
        <dbReference type="Proteomes" id="UP001303889"/>
    </source>
</evidence>
<dbReference type="Pfam" id="PF04082">
    <property type="entry name" value="Fungal_trans"/>
    <property type="match status" value="1"/>
</dbReference>
<dbReference type="GO" id="GO:0008270">
    <property type="term" value="F:zinc ion binding"/>
    <property type="evidence" value="ECO:0007669"/>
    <property type="project" value="InterPro"/>
</dbReference>
<dbReference type="PANTHER" id="PTHR31001:SF85">
    <property type="entry name" value="ZN(II)2CYS6 TRANSCRIPTION FACTOR (EUROFUNG)"/>
    <property type="match status" value="1"/>
</dbReference>
<dbReference type="EMBL" id="MU855599">
    <property type="protein sequence ID" value="KAK3901205.1"/>
    <property type="molecule type" value="Genomic_DNA"/>
</dbReference>
<dbReference type="InterPro" id="IPR036864">
    <property type="entry name" value="Zn2-C6_fun-type_DNA-bd_sf"/>
</dbReference>
<comment type="subcellular location">
    <subcellularLocation>
        <location evidence="1">Nucleus</location>
    </subcellularLocation>
</comment>